<reference evidence="1" key="1">
    <citation type="submission" date="2021-01" db="EMBL/GenBank/DDBJ databases">
        <title>Novel species in genus Nocardioides.</title>
        <authorList>
            <person name="Zhang G."/>
        </authorList>
    </citation>
    <scope>NUCLEOTIDE SEQUENCE</scope>
    <source>
        <strain evidence="1">Zg-536</strain>
    </source>
</reference>
<organism evidence="1 2">
    <name type="scientific">Nocardioides faecalis</name>
    <dbReference type="NCBI Taxonomy" id="2803858"/>
    <lineage>
        <taxon>Bacteria</taxon>
        <taxon>Bacillati</taxon>
        <taxon>Actinomycetota</taxon>
        <taxon>Actinomycetes</taxon>
        <taxon>Propionibacteriales</taxon>
        <taxon>Nocardioidaceae</taxon>
        <taxon>Nocardioides</taxon>
    </lineage>
</organism>
<accession>A0A939BS28</accession>
<protein>
    <submittedName>
        <fullName evidence="1">Uncharacterized protein</fullName>
    </submittedName>
</protein>
<dbReference type="EMBL" id="JAERTX010000004">
    <property type="protein sequence ID" value="MBM9459204.1"/>
    <property type="molecule type" value="Genomic_DNA"/>
</dbReference>
<evidence type="ECO:0000313" key="1">
    <source>
        <dbReference type="EMBL" id="MBM9459204.1"/>
    </source>
</evidence>
<comment type="caution">
    <text evidence="1">The sequence shown here is derived from an EMBL/GenBank/DDBJ whole genome shotgun (WGS) entry which is preliminary data.</text>
</comment>
<dbReference type="AlphaFoldDB" id="A0A939BS28"/>
<keyword evidence="2" id="KW-1185">Reference proteome</keyword>
<sequence length="77" mass="8255">MSRPLRPVLIALGVLGLGAAAGYGYMQRPAIKPTAYGALPLACRLRGHGWRKPPAPGQPPLRRTCRRCQTIDVPVPA</sequence>
<proteinExistence type="predicted"/>
<evidence type="ECO:0000313" key="2">
    <source>
        <dbReference type="Proteomes" id="UP000663791"/>
    </source>
</evidence>
<name>A0A939BS28_9ACTN</name>
<dbReference type="RefSeq" id="WP_205290525.1">
    <property type="nucleotide sequence ID" value="NZ_CP074406.1"/>
</dbReference>
<gene>
    <name evidence="1" type="ORF">JK386_04765</name>
</gene>
<dbReference type="Proteomes" id="UP000663791">
    <property type="component" value="Unassembled WGS sequence"/>
</dbReference>